<dbReference type="InterPro" id="IPR032675">
    <property type="entry name" value="LRR_dom_sf"/>
</dbReference>
<dbReference type="PANTHER" id="PTHR34145:SF28">
    <property type="entry name" value="F-BOX DOMAIN-CONTAINING PROTEIN"/>
    <property type="match status" value="1"/>
</dbReference>
<evidence type="ECO:0000259" key="2">
    <source>
        <dbReference type="Pfam" id="PF24758"/>
    </source>
</evidence>
<feature type="domain" description="F-box/LRR-repeat protein 15/At3g58940/PEG3-like LRR" evidence="2">
    <location>
        <begin position="3"/>
        <end position="180"/>
    </location>
</feature>
<reference evidence="3" key="1">
    <citation type="journal article" date="2013" name="Genome Biol.">
        <title>Reference genomes and transcriptomes of Nicotiana sylvestris and Nicotiana tomentosiformis.</title>
        <authorList>
            <person name="Sierro N."/>
            <person name="Battey J.N."/>
            <person name="Ouadi S."/>
            <person name="Bovet L."/>
            <person name="Goepfert S."/>
            <person name="Bakaher N."/>
            <person name="Peitsch M.C."/>
            <person name="Ivanov N.V."/>
        </authorList>
    </citation>
    <scope>NUCLEOTIDE SEQUENCE [LARGE SCALE GENOMIC DNA]</scope>
</reference>
<dbReference type="SUPFAM" id="SSF52047">
    <property type="entry name" value="RNI-like"/>
    <property type="match status" value="1"/>
</dbReference>
<dbReference type="Pfam" id="PF08387">
    <property type="entry name" value="FBD"/>
    <property type="match status" value="1"/>
</dbReference>
<reference evidence="4" key="2">
    <citation type="submission" date="2025-08" db="UniProtKB">
        <authorList>
            <consortium name="RefSeq"/>
        </authorList>
    </citation>
    <scope>IDENTIFICATION</scope>
    <source>
        <tissue evidence="4">Leaf</tissue>
    </source>
</reference>
<dbReference type="InterPro" id="IPR055411">
    <property type="entry name" value="LRR_FXL15/At3g58940/PEG3-like"/>
</dbReference>
<keyword evidence="3" id="KW-1185">Reference proteome</keyword>
<dbReference type="AlphaFoldDB" id="A0A1U7VZI8"/>
<accession>A0A1U7VZI8</accession>
<dbReference type="PANTHER" id="PTHR34145">
    <property type="entry name" value="OS02G0105600 PROTEIN"/>
    <property type="match status" value="1"/>
</dbReference>
<protein>
    <submittedName>
        <fullName evidence="4">F-box/FBD/LRR-repeat protein At1g13570-like isoform X1</fullName>
    </submittedName>
</protein>
<dbReference type="RefSeq" id="XP_009773182.1">
    <property type="nucleotide sequence ID" value="XM_009774880.1"/>
</dbReference>
<dbReference type="Pfam" id="PF24758">
    <property type="entry name" value="LRR_At5g56370"/>
    <property type="match status" value="1"/>
</dbReference>
<proteinExistence type="predicted"/>
<organism evidence="3 4">
    <name type="scientific">Nicotiana sylvestris</name>
    <name type="common">Wood tobacco</name>
    <name type="synonym">South American tobacco</name>
    <dbReference type="NCBI Taxonomy" id="4096"/>
    <lineage>
        <taxon>Eukaryota</taxon>
        <taxon>Viridiplantae</taxon>
        <taxon>Streptophyta</taxon>
        <taxon>Embryophyta</taxon>
        <taxon>Tracheophyta</taxon>
        <taxon>Spermatophyta</taxon>
        <taxon>Magnoliopsida</taxon>
        <taxon>eudicotyledons</taxon>
        <taxon>Gunneridae</taxon>
        <taxon>Pentapetalae</taxon>
        <taxon>asterids</taxon>
        <taxon>lamiids</taxon>
        <taxon>Solanales</taxon>
        <taxon>Solanaceae</taxon>
        <taxon>Nicotianoideae</taxon>
        <taxon>Nicotianeae</taxon>
        <taxon>Nicotiana</taxon>
    </lineage>
</organism>
<feature type="domain" description="FBD" evidence="1">
    <location>
        <begin position="212"/>
        <end position="248"/>
    </location>
</feature>
<dbReference type="Gene3D" id="3.80.10.10">
    <property type="entry name" value="Ribonuclease Inhibitor"/>
    <property type="match status" value="1"/>
</dbReference>
<dbReference type="KEGG" id="nsy:104223436"/>
<sequence>MRHLRLQNCSIQPPSAFRGFDELVSLELYDITFSSELLNILISRCPLLEKLVLQISSILNHIQIDAPKLRSFDFSGGINDISLMKAPLLEKLSLFNTAVPSGKAGQLDLAKYFESFPALEHLNLDYLSVQFLALASGNVPAKPSSPLLCLKHLWLTTICLDELAELSYALCLIRSSPYLQDIQMKVYYAALIDPVRGDVVNDIPASFSDVTLNHLRVVKLEGITGTKPEIELIKLLLAKSPMLVKMLIQPNKGKVFAETRLKVLCRDNKISKSIT</sequence>
<evidence type="ECO:0000313" key="4">
    <source>
        <dbReference type="RefSeq" id="XP_009773182.1"/>
    </source>
</evidence>
<dbReference type="InterPro" id="IPR053772">
    <property type="entry name" value="At1g61320/At1g61330-like"/>
</dbReference>
<gene>
    <name evidence="4" type="primary">LOC104223436</name>
</gene>
<dbReference type="STRING" id="4096.A0A1U7VZI8"/>
<dbReference type="GeneID" id="104223436"/>
<dbReference type="Proteomes" id="UP000189701">
    <property type="component" value="Unplaced"/>
</dbReference>
<name>A0A1U7VZI8_NICSY</name>
<dbReference type="InterPro" id="IPR006566">
    <property type="entry name" value="FBD"/>
</dbReference>
<evidence type="ECO:0000313" key="3">
    <source>
        <dbReference type="Proteomes" id="UP000189701"/>
    </source>
</evidence>
<evidence type="ECO:0000259" key="1">
    <source>
        <dbReference type="Pfam" id="PF08387"/>
    </source>
</evidence>